<keyword evidence="2" id="KW-1185">Reference proteome</keyword>
<dbReference type="RefSeq" id="WP_233375630.1">
    <property type="nucleotide sequence ID" value="NZ_JAJTWU010000019.1"/>
</dbReference>
<evidence type="ECO:0000313" key="2">
    <source>
        <dbReference type="Proteomes" id="UP001200741"/>
    </source>
</evidence>
<protein>
    <submittedName>
        <fullName evidence="1">Uncharacterized protein</fullName>
    </submittedName>
</protein>
<evidence type="ECO:0000313" key="1">
    <source>
        <dbReference type="EMBL" id="MCE4558177.1"/>
    </source>
</evidence>
<reference evidence="1 2" key="1">
    <citation type="submission" date="2021-12" db="EMBL/GenBank/DDBJ databases">
        <title>Genome seq of P8.</title>
        <authorList>
            <person name="Seo T."/>
        </authorList>
    </citation>
    <scope>NUCLEOTIDE SEQUENCE [LARGE SCALE GENOMIC DNA]</scope>
    <source>
        <strain evidence="1 2">P8</strain>
    </source>
</reference>
<accession>A0ABS8Y4C8</accession>
<dbReference type="EMBL" id="JAJTWU010000019">
    <property type="protein sequence ID" value="MCE4558177.1"/>
    <property type="molecule type" value="Genomic_DNA"/>
</dbReference>
<comment type="caution">
    <text evidence="1">The sequence shown here is derived from an EMBL/GenBank/DDBJ whole genome shotgun (WGS) entry which is preliminary data.</text>
</comment>
<dbReference type="Proteomes" id="UP001200741">
    <property type="component" value="Unassembled WGS sequence"/>
</dbReference>
<proteinExistence type="predicted"/>
<organism evidence="1 2">
    <name type="scientific">Pelomonas cellulosilytica</name>
    <dbReference type="NCBI Taxonomy" id="2906762"/>
    <lineage>
        <taxon>Bacteria</taxon>
        <taxon>Pseudomonadati</taxon>
        <taxon>Pseudomonadota</taxon>
        <taxon>Betaproteobacteria</taxon>
        <taxon>Burkholderiales</taxon>
        <taxon>Sphaerotilaceae</taxon>
        <taxon>Roseateles</taxon>
    </lineage>
</organism>
<gene>
    <name evidence="1" type="ORF">LXT13_27740</name>
</gene>
<sequence>MVRLVLRRSEETAASPAEAAAAVASQRGDVLDNSGRTMLVSVANSDVAASLRDALPGWVISEQVQRIQVPDTRLKIGANG</sequence>
<name>A0ABS8Y4C8_9BURK</name>